<keyword evidence="3" id="KW-0732">Signal</keyword>
<dbReference type="CDD" id="cd20183">
    <property type="entry name" value="M34_PPEP"/>
    <property type="match status" value="1"/>
</dbReference>
<dbReference type="PROSITE" id="PS51995">
    <property type="entry name" value="ATLF"/>
    <property type="match status" value="1"/>
</dbReference>
<gene>
    <name evidence="5" type="ORF">SAMN05421737_11099</name>
</gene>
<name>A0A1G6MPH7_9BACI</name>
<evidence type="ECO:0000256" key="3">
    <source>
        <dbReference type="SAM" id="SignalP"/>
    </source>
</evidence>
<dbReference type="Proteomes" id="UP000242662">
    <property type="component" value="Unassembled WGS sequence"/>
</dbReference>
<accession>A0A1G6MPH7</accession>
<dbReference type="EMBL" id="FMYM01000010">
    <property type="protein sequence ID" value="SDC57429.1"/>
    <property type="molecule type" value="Genomic_DNA"/>
</dbReference>
<evidence type="ECO:0000256" key="1">
    <source>
        <dbReference type="ARBA" id="ARBA00004613"/>
    </source>
</evidence>
<evidence type="ECO:0000259" key="4">
    <source>
        <dbReference type="PROSITE" id="PS51995"/>
    </source>
</evidence>
<comment type="subcellular location">
    <subcellularLocation>
        <location evidence="1">Secreted</location>
    </subcellularLocation>
</comment>
<dbReference type="InterPro" id="IPR024079">
    <property type="entry name" value="MetalloPept_cat_dom_sf"/>
</dbReference>
<dbReference type="InterPro" id="IPR014781">
    <property type="entry name" value="Anthrax_toxin_lethal/edema_N/C"/>
</dbReference>
<evidence type="ECO:0000313" key="5">
    <source>
        <dbReference type="EMBL" id="SDC57429.1"/>
    </source>
</evidence>
<dbReference type="GO" id="GO:0008237">
    <property type="term" value="F:metallopeptidase activity"/>
    <property type="evidence" value="ECO:0007669"/>
    <property type="project" value="InterPro"/>
</dbReference>
<sequence length="254" mass="29279">MMKKIFCSLLLLISTVGSASYAHGPGEHLTDDHESAVPHVNPGHLEGNLDGLNHTEKDVPADEYVPQFLNQLILIETSGAYDQQEANNMVNRLQQIDEQLLYALYIRNIRIKLINFPITHLPEYAHLRGIVPRGWEGTGYTWDHVPGIGGNPAVARIGYSDYGNMHTSINLELHEVAHAIDIYVFGYISYSTLFRQIHAYERFSFSNSSYYAYPEEYFAETFAYYYRSPQSRQTLYNRAPYTYWFIQTLTSRLY</sequence>
<reference evidence="6" key="1">
    <citation type="submission" date="2016-09" db="EMBL/GenBank/DDBJ databases">
        <authorList>
            <person name="Varghese N."/>
            <person name="Submissions S."/>
        </authorList>
    </citation>
    <scope>NUCLEOTIDE SEQUENCE [LARGE SCALE GENOMIC DNA]</scope>
    <source>
        <strain evidence="6">25nlg</strain>
    </source>
</reference>
<evidence type="ECO:0000313" key="6">
    <source>
        <dbReference type="Proteomes" id="UP000242662"/>
    </source>
</evidence>
<dbReference type="SUPFAM" id="SSF55486">
    <property type="entry name" value="Metalloproteases ('zincins'), catalytic domain"/>
    <property type="match status" value="1"/>
</dbReference>
<feature type="domain" description="ATLF-like" evidence="4">
    <location>
        <begin position="66"/>
        <end position="251"/>
    </location>
</feature>
<dbReference type="InterPro" id="IPR047568">
    <property type="entry name" value="ATLF-like_dom"/>
</dbReference>
<evidence type="ECO:0000256" key="2">
    <source>
        <dbReference type="ARBA" id="ARBA00022525"/>
    </source>
</evidence>
<keyword evidence="2" id="KW-0964">Secreted</keyword>
<feature type="chain" id="PRO_5017387599" description="ATLF-like domain-containing protein" evidence="3">
    <location>
        <begin position="23"/>
        <end position="254"/>
    </location>
</feature>
<keyword evidence="6" id="KW-1185">Reference proteome</keyword>
<organism evidence="5 6">
    <name type="scientific">Shouchella lonarensis</name>
    <dbReference type="NCBI Taxonomy" id="1464122"/>
    <lineage>
        <taxon>Bacteria</taxon>
        <taxon>Bacillati</taxon>
        <taxon>Bacillota</taxon>
        <taxon>Bacilli</taxon>
        <taxon>Bacillales</taxon>
        <taxon>Bacillaceae</taxon>
        <taxon>Shouchella</taxon>
    </lineage>
</organism>
<protein>
    <recommendedName>
        <fullName evidence="4">ATLF-like domain-containing protein</fullName>
    </recommendedName>
</protein>
<proteinExistence type="predicted"/>
<feature type="signal peptide" evidence="3">
    <location>
        <begin position="1"/>
        <end position="22"/>
    </location>
</feature>
<dbReference type="AlphaFoldDB" id="A0A1G6MPH7"/>
<dbReference type="GO" id="GO:0005576">
    <property type="term" value="C:extracellular region"/>
    <property type="evidence" value="ECO:0007669"/>
    <property type="project" value="UniProtKB-SubCell"/>
</dbReference>
<dbReference type="Pfam" id="PF07737">
    <property type="entry name" value="ATLF"/>
    <property type="match status" value="1"/>
</dbReference>
<dbReference type="RefSeq" id="WP_245701241.1">
    <property type="nucleotide sequence ID" value="NZ_FMYM01000010.1"/>
</dbReference>
<dbReference type="Gene3D" id="3.40.390.10">
    <property type="entry name" value="Collagenase (Catalytic Domain)"/>
    <property type="match status" value="1"/>
</dbReference>